<keyword evidence="1" id="KW-0732">Signal</keyword>
<evidence type="ECO:0000313" key="3">
    <source>
        <dbReference type="EMBL" id="MFB9887106.1"/>
    </source>
</evidence>
<name>A0ABV5ZCT9_9GAMM</name>
<keyword evidence="4" id="KW-1185">Reference proteome</keyword>
<feature type="signal peptide" evidence="1">
    <location>
        <begin position="1"/>
        <end position="17"/>
    </location>
</feature>
<dbReference type="RefSeq" id="WP_051527909.1">
    <property type="nucleotide sequence ID" value="NZ_JBHLZN010000004.1"/>
</dbReference>
<dbReference type="InterPro" id="IPR041215">
    <property type="entry name" value="FlgO_dom"/>
</dbReference>
<gene>
    <name evidence="3" type="ORF">ACFFLH_11870</name>
</gene>
<accession>A0ABV5ZCT9</accession>
<dbReference type="InterPro" id="IPR014549">
    <property type="entry name" value="FlgO"/>
</dbReference>
<feature type="domain" description="FlgO" evidence="2">
    <location>
        <begin position="58"/>
        <end position="185"/>
    </location>
</feature>
<proteinExistence type="predicted"/>
<dbReference type="PIRSF" id="PIRSF028688">
    <property type="entry name" value="UCP_imp_028688"/>
    <property type="match status" value="1"/>
</dbReference>
<evidence type="ECO:0000313" key="4">
    <source>
        <dbReference type="Proteomes" id="UP001589628"/>
    </source>
</evidence>
<evidence type="ECO:0000256" key="1">
    <source>
        <dbReference type="SAM" id="SignalP"/>
    </source>
</evidence>
<organism evidence="3 4">
    <name type="scientific">Balneatrix alpica</name>
    <dbReference type="NCBI Taxonomy" id="75684"/>
    <lineage>
        <taxon>Bacteria</taxon>
        <taxon>Pseudomonadati</taxon>
        <taxon>Pseudomonadota</taxon>
        <taxon>Gammaproteobacteria</taxon>
        <taxon>Oceanospirillales</taxon>
        <taxon>Balneatrichaceae</taxon>
        <taxon>Balneatrix</taxon>
    </lineage>
</organism>
<dbReference type="Proteomes" id="UP001589628">
    <property type="component" value="Unassembled WGS sequence"/>
</dbReference>
<reference evidence="3 4" key="1">
    <citation type="submission" date="2024-09" db="EMBL/GenBank/DDBJ databases">
        <authorList>
            <person name="Sun Q."/>
            <person name="Mori K."/>
        </authorList>
    </citation>
    <scope>NUCLEOTIDE SEQUENCE [LARGE SCALE GENOMIC DNA]</scope>
    <source>
        <strain evidence="3 4">ATCC 51285</strain>
    </source>
</reference>
<sequence>MKSSLLLLCATSLLLTACTQPPQPQQAMPSRFMGGMVYDRAGAGGSAPSVLTDMVSFMADQLSVNKDFANIQDTPVAITSFVNVENLGETNKLGNQLSENMIHELQVRGYKVVDFKTTGVIKVTETGDFAFSRKLEELTRQYRINYVVTGTYTGFPDGVLVNARVIDLQTKVVMSTAQGFLPTDEVEGIMGGYDATRHFKGKIIEQHVAPKVYLYNTKLVK</sequence>
<feature type="chain" id="PRO_5046279300" evidence="1">
    <location>
        <begin position="18"/>
        <end position="221"/>
    </location>
</feature>
<evidence type="ECO:0000259" key="2">
    <source>
        <dbReference type="Pfam" id="PF17680"/>
    </source>
</evidence>
<dbReference type="Pfam" id="PF17680">
    <property type="entry name" value="FlgO"/>
    <property type="match status" value="1"/>
</dbReference>
<dbReference type="EMBL" id="JBHLZN010000004">
    <property type="protein sequence ID" value="MFB9887106.1"/>
    <property type="molecule type" value="Genomic_DNA"/>
</dbReference>
<comment type="caution">
    <text evidence="3">The sequence shown here is derived from an EMBL/GenBank/DDBJ whole genome shotgun (WGS) entry which is preliminary data.</text>
</comment>
<dbReference type="PROSITE" id="PS51257">
    <property type="entry name" value="PROKAR_LIPOPROTEIN"/>
    <property type="match status" value="1"/>
</dbReference>
<protein>
    <submittedName>
        <fullName evidence="3">FlgO family outer membrane protein</fullName>
    </submittedName>
</protein>